<organism evidence="1 2">
    <name type="scientific">Candidatus Marsarchaeota G1 archaeon OSP_D</name>
    <dbReference type="NCBI Taxonomy" id="1978155"/>
    <lineage>
        <taxon>Archaea</taxon>
        <taxon>Candidatus Marsarchaeota</taxon>
        <taxon>Candidatus Marsarchaeota group 1</taxon>
    </lineage>
</organism>
<dbReference type="Proteomes" id="UP000240880">
    <property type="component" value="Unassembled WGS sequence"/>
</dbReference>
<reference evidence="1 2" key="1">
    <citation type="submission" date="2017-04" db="EMBL/GenBank/DDBJ databases">
        <title>Novel microbial lineages endemic to geothermal iron-oxide mats fill important gaps in the evolutionary history of Archaea.</title>
        <authorList>
            <person name="Jay Z.J."/>
            <person name="Beam J.P."/>
            <person name="Dlakic M."/>
            <person name="Rusch D.B."/>
            <person name="Kozubal M.A."/>
            <person name="Inskeep W.P."/>
        </authorList>
    </citation>
    <scope>NUCLEOTIDE SEQUENCE [LARGE SCALE GENOMIC DNA]</scope>
    <source>
        <strain evidence="1">OSP_D</strain>
    </source>
</reference>
<comment type="caution">
    <text evidence="1">The sequence shown here is derived from an EMBL/GenBank/DDBJ whole genome shotgun (WGS) entry which is preliminary data.</text>
</comment>
<evidence type="ECO:0000313" key="1">
    <source>
        <dbReference type="EMBL" id="PSN83970.1"/>
    </source>
</evidence>
<sequence length="74" mass="8561">MKGYQYISFLLRFIALFELAFAMTQGLGANFDTVKTVKQLMFNLVDAVVYSKKSKELTQEAEERAKIFEKKTKN</sequence>
<dbReference type="EMBL" id="NEXC01000010">
    <property type="protein sequence ID" value="PSN83970.1"/>
    <property type="molecule type" value="Genomic_DNA"/>
</dbReference>
<gene>
    <name evidence="1" type="ORF">B9Q01_02665</name>
</gene>
<accession>A0A2R6AC51</accession>
<proteinExistence type="predicted"/>
<name>A0A2R6AC51_9ARCH</name>
<evidence type="ECO:0000313" key="2">
    <source>
        <dbReference type="Proteomes" id="UP000240880"/>
    </source>
</evidence>
<dbReference type="AlphaFoldDB" id="A0A2R6AC51"/>
<protein>
    <submittedName>
        <fullName evidence="1">Uncharacterized protein</fullName>
    </submittedName>
</protein>